<reference evidence="1" key="2">
    <citation type="journal article" date="2015" name="Data Brief">
        <title>Shoot transcriptome of the giant reed, Arundo donax.</title>
        <authorList>
            <person name="Barrero R.A."/>
            <person name="Guerrero F.D."/>
            <person name="Moolhuijzen P."/>
            <person name="Goolsby J.A."/>
            <person name="Tidwell J."/>
            <person name="Bellgard S.E."/>
            <person name="Bellgard M.I."/>
        </authorList>
    </citation>
    <scope>NUCLEOTIDE SEQUENCE</scope>
    <source>
        <tissue evidence="1">Shoot tissue taken approximately 20 cm above the soil surface</tissue>
    </source>
</reference>
<dbReference type="EMBL" id="GBRH01226898">
    <property type="protein sequence ID" value="JAD70997.1"/>
    <property type="molecule type" value="Transcribed_RNA"/>
</dbReference>
<reference evidence="1" key="1">
    <citation type="submission" date="2014-09" db="EMBL/GenBank/DDBJ databases">
        <authorList>
            <person name="Magalhaes I.L.F."/>
            <person name="Oliveira U."/>
            <person name="Santos F.R."/>
            <person name="Vidigal T.H.D.A."/>
            <person name="Brescovit A.D."/>
            <person name="Santos A.J."/>
        </authorList>
    </citation>
    <scope>NUCLEOTIDE SEQUENCE</scope>
    <source>
        <tissue evidence="1">Shoot tissue taken approximately 20 cm above the soil surface</tissue>
    </source>
</reference>
<proteinExistence type="predicted"/>
<sequence>MVLVFWGCFLDLNKMVFPTTYNHTHLQAA</sequence>
<evidence type="ECO:0000313" key="1">
    <source>
        <dbReference type="EMBL" id="JAD70997.1"/>
    </source>
</evidence>
<accession>A0A0A9CHL1</accession>
<dbReference type="AlphaFoldDB" id="A0A0A9CHL1"/>
<protein>
    <submittedName>
        <fullName evidence="1">Uncharacterized protein</fullName>
    </submittedName>
</protein>
<organism evidence="1">
    <name type="scientific">Arundo donax</name>
    <name type="common">Giant reed</name>
    <name type="synonym">Donax arundinaceus</name>
    <dbReference type="NCBI Taxonomy" id="35708"/>
    <lineage>
        <taxon>Eukaryota</taxon>
        <taxon>Viridiplantae</taxon>
        <taxon>Streptophyta</taxon>
        <taxon>Embryophyta</taxon>
        <taxon>Tracheophyta</taxon>
        <taxon>Spermatophyta</taxon>
        <taxon>Magnoliopsida</taxon>
        <taxon>Liliopsida</taxon>
        <taxon>Poales</taxon>
        <taxon>Poaceae</taxon>
        <taxon>PACMAD clade</taxon>
        <taxon>Arundinoideae</taxon>
        <taxon>Arundineae</taxon>
        <taxon>Arundo</taxon>
    </lineage>
</organism>
<name>A0A0A9CHL1_ARUDO</name>